<evidence type="ECO:0000313" key="3">
    <source>
        <dbReference type="Proteomes" id="UP000717624"/>
    </source>
</evidence>
<gene>
    <name evidence="2" type="ORF">JOD01_002872</name>
</gene>
<organism evidence="2 3">
    <name type="scientific">Brevibacillus fulvus</name>
    <dbReference type="NCBI Taxonomy" id="1125967"/>
    <lineage>
        <taxon>Bacteria</taxon>
        <taxon>Bacillati</taxon>
        <taxon>Bacillota</taxon>
        <taxon>Bacilli</taxon>
        <taxon>Bacillales</taxon>
        <taxon>Paenibacillaceae</taxon>
        <taxon>Brevibacillus</taxon>
    </lineage>
</organism>
<comment type="caution">
    <text evidence="2">The sequence shown here is derived from an EMBL/GenBank/DDBJ whole genome shotgun (WGS) entry which is preliminary data.</text>
</comment>
<dbReference type="AlphaFoldDB" id="A0A938Y0U0"/>
<dbReference type="Proteomes" id="UP000717624">
    <property type="component" value="Unassembled WGS sequence"/>
</dbReference>
<accession>A0A938Y0U0</accession>
<reference evidence="2" key="1">
    <citation type="submission" date="2021-01" db="EMBL/GenBank/DDBJ databases">
        <title>Genomic Encyclopedia of Type Strains, Phase IV (KMG-IV): sequencing the most valuable type-strain genomes for metagenomic binning, comparative biology and taxonomic classification.</title>
        <authorList>
            <person name="Goeker M."/>
        </authorList>
    </citation>
    <scope>NUCLEOTIDE SEQUENCE</scope>
    <source>
        <strain evidence="2">DSM 25523</strain>
    </source>
</reference>
<feature type="compositionally biased region" description="Basic and acidic residues" evidence="1">
    <location>
        <begin position="1"/>
        <end position="11"/>
    </location>
</feature>
<proteinExistence type="predicted"/>
<feature type="region of interest" description="Disordered" evidence="1">
    <location>
        <begin position="1"/>
        <end position="45"/>
    </location>
</feature>
<evidence type="ECO:0000256" key="1">
    <source>
        <dbReference type="SAM" id="MobiDB-lite"/>
    </source>
</evidence>
<keyword evidence="3" id="KW-1185">Reference proteome</keyword>
<protein>
    <submittedName>
        <fullName evidence="2">Uncharacterized protein</fullName>
    </submittedName>
</protein>
<evidence type="ECO:0000313" key="2">
    <source>
        <dbReference type="EMBL" id="MBM7591245.1"/>
    </source>
</evidence>
<dbReference type="EMBL" id="JAFBEB010000010">
    <property type="protein sequence ID" value="MBM7591245.1"/>
    <property type="molecule type" value="Genomic_DNA"/>
</dbReference>
<sequence length="45" mass="5322">MKKDNEEKQVNDLDYNPIDPAFTPKELAEHKPRYRVNDPLPPKTE</sequence>
<dbReference type="RefSeq" id="WP_204518963.1">
    <property type="nucleotide sequence ID" value="NZ_BAABIN010000012.1"/>
</dbReference>
<name>A0A938Y0U0_9BACL</name>